<dbReference type="AlphaFoldDB" id="E1Y9V1"/>
<accession>E1Y9V1</accession>
<dbReference type="EMBL" id="FR695866">
    <property type="protein sequence ID" value="CBX27345.1"/>
    <property type="molecule type" value="Genomic_DNA"/>
</dbReference>
<organism evidence="1">
    <name type="scientific">uncultured Desulfobacterium sp</name>
    <dbReference type="NCBI Taxonomy" id="201089"/>
    <lineage>
        <taxon>Bacteria</taxon>
        <taxon>Pseudomonadati</taxon>
        <taxon>Thermodesulfobacteriota</taxon>
        <taxon>Desulfobacteria</taxon>
        <taxon>Desulfobacterales</taxon>
        <taxon>Desulfobacteriaceae</taxon>
        <taxon>Desulfobacterium</taxon>
        <taxon>environmental samples</taxon>
    </lineage>
</organism>
<reference evidence="1" key="1">
    <citation type="journal article" date="2011" name="Environ. Microbiol.">
        <title>Genomic insights into the metabolic potential of the polycyclic aromatic hydrocarbon degrading sulfate-reducing Deltaproteobacterium N47.</title>
        <authorList>
            <person name="Bergmann F."/>
            <person name="Selesi D."/>
            <person name="Weinmaier T."/>
            <person name="Tischler P."/>
            <person name="Rattei T."/>
            <person name="Meckenstock R.U."/>
        </authorList>
    </citation>
    <scope>NUCLEOTIDE SEQUENCE</scope>
</reference>
<gene>
    <name evidence="1" type="ORF">N47_H21670</name>
</gene>
<sequence>MVLAVLISITLMASRSNTDNYFIEYKQGAVEVWKGRFSPLGKEPFIIMPGAQPPNPMKEVYTREEVFPLIAKYYIDKADAVMDVPGLPDFEGMRTYLNKSLSFAITEDLKREAHVRLNKIDRMVLLYKADIALNKGTISELKTALEYLKRANLLGPDEIESELIIRKIDSIITRITALETGSEITKPEQDSHHL</sequence>
<protein>
    <submittedName>
        <fullName evidence="1">Uncharacterized protein</fullName>
    </submittedName>
</protein>
<name>E1Y9V1_9BACT</name>
<proteinExistence type="predicted"/>
<evidence type="ECO:0000313" key="1">
    <source>
        <dbReference type="EMBL" id="CBX27345.1"/>
    </source>
</evidence>